<keyword evidence="4" id="KW-1185">Reference proteome</keyword>
<dbReference type="Pfam" id="PF07412">
    <property type="entry name" value="Geminin"/>
    <property type="match status" value="1"/>
</dbReference>
<dbReference type="EMBL" id="JBEDNZ010000001">
    <property type="protein sequence ID" value="KAL0851961.1"/>
    <property type="molecule type" value="Genomic_DNA"/>
</dbReference>
<evidence type="ECO:0008006" key="6">
    <source>
        <dbReference type="Google" id="ProtNLM"/>
    </source>
</evidence>
<dbReference type="AlphaFoldDB" id="A0ABD0TRW9"/>
<evidence type="ECO:0000313" key="5">
    <source>
        <dbReference type="Proteomes" id="UP001549921"/>
    </source>
</evidence>
<dbReference type="Proteomes" id="UP001549920">
    <property type="component" value="Unassembled WGS sequence"/>
</dbReference>
<dbReference type="Proteomes" id="UP001549921">
    <property type="component" value="Unassembled WGS sequence"/>
</dbReference>
<gene>
    <name evidence="3" type="ORF">ABMA27_000229</name>
    <name evidence="2" type="ORF">ABMA28_000239</name>
</gene>
<comment type="caution">
    <text evidence="2">The sequence shown here is derived from an EMBL/GenBank/DDBJ whole genome shotgun (WGS) entry which is preliminary data.</text>
</comment>
<protein>
    <recommendedName>
        <fullName evidence="6">Geminin</fullName>
    </recommendedName>
</protein>
<organism evidence="2 5">
    <name type="scientific">Loxostege sticticalis</name>
    <name type="common">Beet webworm moth</name>
    <dbReference type="NCBI Taxonomy" id="481309"/>
    <lineage>
        <taxon>Eukaryota</taxon>
        <taxon>Metazoa</taxon>
        <taxon>Ecdysozoa</taxon>
        <taxon>Arthropoda</taxon>
        <taxon>Hexapoda</taxon>
        <taxon>Insecta</taxon>
        <taxon>Pterygota</taxon>
        <taxon>Neoptera</taxon>
        <taxon>Endopterygota</taxon>
        <taxon>Lepidoptera</taxon>
        <taxon>Glossata</taxon>
        <taxon>Ditrysia</taxon>
        <taxon>Pyraloidea</taxon>
        <taxon>Crambidae</taxon>
        <taxon>Pyraustinae</taxon>
        <taxon>Loxostege</taxon>
    </lineage>
</organism>
<dbReference type="EMBL" id="JBEUOH010000001">
    <property type="protein sequence ID" value="KAL0902333.1"/>
    <property type="molecule type" value="Genomic_DNA"/>
</dbReference>
<proteinExistence type="predicted"/>
<evidence type="ECO:0000313" key="4">
    <source>
        <dbReference type="Proteomes" id="UP001549920"/>
    </source>
</evidence>
<evidence type="ECO:0000256" key="1">
    <source>
        <dbReference type="SAM" id="MobiDB-lite"/>
    </source>
</evidence>
<evidence type="ECO:0000313" key="3">
    <source>
        <dbReference type="EMBL" id="KAL0902333.1"/>
    </source>
</evidence>
<accession>A0ABD0TRW9</accession>
<dbReference type="InterPro" id="IPR022786">
    <property type="entry name" value="Geminin/Multicilin"/>
</dbReference>
<evidence type="ECO:0000313" key="2">
    <source>
        <dbReference type="EMBL" id="KAL0851961.1"/>
    </source>
</evidence>
<feature type="region of interest" description="Disordered" evidence="1">
    <location>
        <begin position="1"/>
        <end position="23"/>
    </location>
</feature>
<reference evidence="4 5" key="1">
    <citation type="submission" date="2024-06" db="EMBL/GenBank/DDBJ databases">
        <title>A chromosome-level genome assembly of beet webworm, Loxostege sticticalis.</title>
        <authorList>
            <person name="Zhang Y."/>
        </authorList>
    </citation>
    <scope>NUCLEOTIDE SEQUENCE [LARGE SCALE GENOMIC DNA]</scope>
    <source>
        <strain evidence="3">AQ026</strain>
        <strain evidence="2">AQ028</strain>
        <tissue evidence="2">Male pupae</tissue>
        <tissue evidence="3">Whole body</tissue>
    </source>
</reference>
<name>A0ABD0TRW9_LOXSC</name>
<sequence length="147" mass="16632">MDCNRRNLGSLHGNNVDEENCGKSKKSLKDYFPSRENDSVKKKTCSKTTQVNIEAWVSDGDLSSDVPTESYWKVLAEKRRIALEDALKENERLWIMHETLTKENAHNRHLLDEANSFIEVFKEVVKDTADDTGIDVGDVSLCNGDAD</sequence>
<dbReference type="SUPFAM" id="SSF111469">
    <property type="entry name" value="Geminin coiled-coil domain"/>
    <property type="match status" value="1"/>
</dbReference>
<dbReference type="Gene3D" id="1.20.5.1180">
    <property type="entry name" value="Geminin coiled-coil domain"/>
    <property type="match status" value="1"/>
</dbReference>